<dbReference type="Proteomes" id="UP000600214">
    <property type="component" value="Unassembled WGS sequence"/>
</dbReference>
<feature type="signal peptide" evidence="2">
    <location>
        <begin position="1"/>
        <end position="24"/>
    </location>
</feature>
<name>A0ABQ1YDF2_9BACT</name>
<feature type="domain" description="Peptidase S74" evidence="3">
    <location>
        <begin position="162"/>
        <end position="256"/>
    </location>
</feature>
<evidence type="ECO:0000259" key="3">
    <source>
        <dbReference type="PROSITE" id="PS51688"/>
    </source>
</evidence>
<dbReference type="Pfam" id="PF13884">
    <property type="entry name" value="Peptidase_S74"/>
    <property type="match status" value="1"/>
</dbReference>
<keyword evidence="2" id="KW-0732">Signal</keyword>
<dbReference type="EMBL" id="BMIA01000001">
    <property type="protein sequence ID" value="GGH21983.1"/>
    <property type="molecule type" value="Genomic_DNA"/>
</dbReference>
<evidence type="ECO:0000313" key="4">
    <source>
        <dbReference type="EMBL" id="GGH21983.1"/>
    </source>
</evidence>
<protein>
    <recommendedName>
        <fullName evidence="3">Peptidase S74 domain-containing protein</fullName>
    </recommendedName>
</protein>
<reference evidence="5" key="1">
    <citation type="journal article" date="2019" name="Int. J. Syst. Evol. Microbiol.">
        <title>The Global Catalogue of Microorganisms (GCM) 10K type strain sequencing project: providing services to taxonomists for standard genome sequencing and annotation.</title>
        <authorList>
            <consortium name="The Broad Institute Genomics Platform"/>
            <consortium name="The Broad Institute Genome Sequencing Center for Infectious Disease"/>
            <person name="Wu L."/>
            <person name="Ma J."/>
        </authorList>
    </citation>
    <scope>NUCLEOTIDE SEQUENCE [LARGE SCALE GENOMIC DNA]</scope>
    <source>
        <strain evidence="5">CGMCC 1.15288</strain>
    </source>
</reference>
<evidence type="ECO:0000256" key="1">
    <source>
        <dbReference type="SAM" id="MobiDB-lite"/>
    </source>
</evidence>
<feature type="compositionally biased region" description="Polar residues" evidence="1">
    <location>
        <begin position="271"/>
        <end position="295"/>
    </location>
</feature>
<evidence type="ECO:0000313" key="5">
    <source>
        <dbReference type="Proteomes" id="UP000600214"/>
    </source>
</evidence>
<dbReference type="InterPro" id="IPR030392">
    <property type="entry name" value="S74_ICA"/>
</dbReference>
<feature type="region of interest" description="Disordered" evidence="1">
    <location>
        <begin position="263"/>
        <end position="295"/>
    </location>
</feature>
<proteinExistence type="predicted"/>
<accession>A0ABQ1YDF2</accession>
<sequence>MKTRRLLSVISFVAVVAASNGSFAQVKIGANPTTISTGAHLDVESSSNTHTVVLQSGAVGINTALPQAWLDIRGTTKILSQTGEQTGTIWTGTSNIDGVEISAGAGDCWVGIQRRGGAPLHLSKPSGTIENSFAIFSVDGVPGGVGAITYNGAGGVIYGTTSDKRLKENIHATKFGLEALKAVKVYDYNYKADSKKTLATGVLAQELHQIYPQAVSVGSDDEKIKPWQVDYSKLVPMLVKSVQELSQEVESLKNERAQLRAELKRKEASDTDLNNRISRMEQILSSGENTKSVSR</sequence>
<feature type="chain" id="PRO_5045473885" description="Peptidase S74 domain-containing protein" evidence="2">
    <location>
        <begin position="25"/>
        <end position="295"/>
    </location>
</feature>
<dbReference type="PROSITE" id="PS51688">
    <property type="entry name" value="ICA"/>
    <property type="match status" value="1"/>
</dbReference>
<organism evidence="4 5">
    <name type="scientific">Dyadobacter endophyticus</name>
    <dbReference type="NCBI Taxonomy" id="1749036"/>
    <lineage>
        <taxon>Bacteria</taxon>
        <taxon>Pseudomonadati</taxon>
        <taxon>Bacteroidota</taxon>
        <taxon>Cytophagia</taxon>
        <taxon>Cytophagales</taxon>
        <taxon>Spirosomataceae</taxon>
        <taxon>Dyadobacter</taxon>
    </lineage>
</organism>
<dbReference type="RefSeq" id="WP_188928073.1">
    <property type="nucleotide sequence ID" value="NZ_BMIA01000001.1"/>
</dbReference>
<evidence type="ECO:0000256" key="2">
    <source>
        <dbReference type="SAM" id="SignalP"/>
    </source>
</evidence>
<gene>
    <name evidence="4" type="ORF">GCM10007423_03500</name>
</gene>
<keyword evidence="5" id="KW-1185">Reference proteome</keyword>
<comment type="caution">
    <text evidence="4">The sequence shown here is derived from an EMBL/GenBank/DDBJ whole genome shotgun (WGS) entry which is preliminary data.</text>
</comment>